<dbReference type="InterPro" id="IPR029044">
    <property type="entry name" value="Nucleotide-diphossugar_trans"/>
</dbReference>
<dbReference type="EMBL" id="QMIE01000017">
    <property type="protein sequence ID" value="TVM15339.1"/>
    <property type="molecule type" value="Genomic_DNA"/>
</dbReference>
<dbReference type="Gene3D" id="3.90.550.10">
    <property type="entry name" value="Spore Coat Polysaccharide Biosynthesis Protein SpsA, Chain A"/>
    <property type="match status" value="2"/>
</dbReference>
<dbReference type="AlphaFoldDB" id="A0A7M3MB52"/>
<name>A0A7M3MB52_9BACT</name>
<evidence type="ECO:0000259" key="1">
    <source>
        <dbReference type="Pfam" id="PF00535"/>
    </source>
</evidence>
<keyword evidence="3" id="KW-1185">Reference proteome</keyword>
<gene>
    <name evidence="2" type="ORF">DPQ33_15365</name>
</gene>
<dbReference type="InterPro" id="IPR050834">
    <property type="entry name" value="Glycosyltransf_2"/>
</dbReference>
<dbReference type="OrthoDB" id="5439746at2"/>
<comment type="caution">
    <text evidence="2">The sequence shown here is derived from an EMBL/GenBank/DDBJ whole genome shotgun (WGS) entry which is preliminary data.</text>
</comment>
<evidence type="ECO:0000313" key="2">
    <source>
        <dbReference type="EMBL" id="TVM15339.1"/>
    </source>
</evidence>
<dbReference type="Pfam" id="PF00535">
    <property type="entry name" value="Glycos_transf_2"/>
    <property type="match status" value="1"/>
</dbReference>
<dbReference type="PANTHER" id="PTHR43685:SF2">
    <property type="entry name" value="GLYCOSYLTRANSFERASE 2-LIKE DOMAIN-CONTAINING PROTEIN"/>
    <property type="match status" value="1"/>
</dbReference>
<protein>
    <recommendedName>
        <fullName evidence="1">Glycosyltransferase 2-like domain-containing protein</fullName>
    </recommendedName>
</protein>
<proteinExistence type="predicted"/>
<dbReference type="PANTHER" id="PTHR43685">
    <property type="entry name" value="GLYCOSYLTRANSFERASE"/>
    <property type="match status" value="1"/>
</dbReference>
<sequence length="707" mass="78872">MAHKHARTSAPSASSIRHHDSAIRIACNSPANQNAHMSQYFHGIESMPHASVIYFIPRGTRLNPRRLAALLGEISRHAENPDVELLVANQNVMDARIIDYMNELAAEHPGLHVPVTQPGLEGGAVLAMAVDAARSERIIFIDGRAYLKPGAVQLLLQEAARSPGDAVGYALPGQGMRDHAADHSGSGALDRLFRLMRRPAHPVCAVWGKELHAHLGGFDTTLQFHAMSDFLLRAAMRSRLHRLGQALEKATTLTDASIRAAGQDSTVVLQQLLDEESRIVNRAMRDFIAGKAGGPDFSTPVLAREFTTRAGSTAAMIRALQKGQECGAEDLAHAFFVHGLLGMRLGQIDNSRDILETAHLIIREQPDLTRLYKLLLLEHRIESAPSPEDVARVEGGRSGPKVTVATPLFNQGRYLDEAVRSVVAQTYPDWEMVIVNDGSTDDSYEQARAILAAIDDPRIKLVSQENSGLGATRNRAIRESDGSYVVCLDADDMIAPDYFAIALDMLHKAPRAGWVNVKTLVFGGSHHVAWDEDFDFARCIVASASACTSMIRREALEEVGLFREDLTAREDWEVWLSLLDHGWTYVTTRHPLFFYRHAVKRPGMMPMSNVPSKEEVISLHPWWFRIDLDEDTRLKAFLEYTTVRFSPWFLNVANIERVLPVLHDREAFLREMACIKSEYPPVTRPKRWQNAPDDCYITTRKKKYGII</sequence>
<feature type="domain" description="Glycosyltransferase 2-like" evidence="1">
    <location>
        <begin position="403"/>
        <end position="558"/>
    </location>
</feature>
<dbReference type="Proteomes" id="UP000448292">
    <property type="component" value="Unassembled WGS sequence"/>
</dbReference>
<dbReference type="InterPro" id="IPR001173">
    <property type="entry name" value="Glyco_trans_2-like"/>
</dbReference>
<dbReference type="CDD" id="cd00761">
    <property type="entry name" value="Glyco_tranf_GTA_type"/>
    <property type="match status" value="1"/>
</dbReference>
<dbReference type="SUPFAM" id="SSF53448">
    <property type="entry name" value="Nucleotide-diphospho-sugar transferases"/>
    <property type="match status" value="2"/>
</dbReference>
<reference evidence="2 3" key="1">
    <citation type="submission" date="2018-06" db="EMBL/GenBank/DDBJ databases">
        <title>Complete genome of Desulfovibrio indonesiensis P37SLT.</title>
        <authorList>
            <person name="Crispim J.S."/>
            <person name="Vidigal P.M.P."/>
            <person name="Silva L.C.F."/>
            <person name="Laguardia C.N."/>
            <person name="Araujo L.C."/>
            <person name="Dias R.S."/>
            <person name="Sousa M.P."/>
            <person name="Paula S.O."/>
            <person name="Silva C."/>
        </authorList>
    </citation>
    <scope>NUCLEOTIDE SEQUENCE [LARGE SCALE GENOMIC DNA]</scope>
    <source>
        <strain evidence="2 3">P37SLT</strain>
    </source>
</reference>
<accession>A0A7M3MB52</accession>
<organism evidence="2 3">
    <name type="scientific">Oceanidesulfovibrio indonesiensis</name>
    <dbReference type="NCBI Taxonomy" id="54767"/>
    <lineage>
        <taxon>Bacteria</taxon>
        <taxon>Pseudomonadati</taxon>
        <taxon>Thermodesulfobacteriota</taxon>
        <taxon>Desulfovibrionia</taxon>
        <taxon>Desulfovibrionales</taxon>
        <taxon>Desulfovibrionaceae</taxon>
        <taxon>Oceanidesulfovibrio</taxon>
    </lineage>
</organism>
<dbReference type="GO" id="GO:0044010">
    <property type="term" value="P:single-species biofilm formation"/>
    <property type="evidence" value="ECO:0007669"/>
    <property type="project" value="TreeGrafter"/>
</dbReference>
<evidence type="ECO:0000313" key="3">
    <source>
        <dbReference type="Proteomes" id="UP000448292"/>
    </source>
</evidence>